<proteinExistence type="predicted"/>
<gene>
    <name evidence="1" type="ORF">SAMN04515674_104178</name>
</gene>
<dbReference type="EMBL" id="FOXH01000004">
    <property type="protein sequence ID" value="SFP60390.1"/>
    <property type="molecule type" value="Genomic_DNA"/>
</dbReference>
<dbReference type="RefSeq" id="WP_092015515.1">
    <property type="nucleotide sequence ID" value="NZ_FOXH01000004.1"/>
</dbReference>
<sequence>MAIDINALYDPFKKFFLDKFNEKNQDPGDTKKDDVVFCFDKLANPVPSDTFLDDPNNPNSFNPAKAREYFSMIVNHLPVLDDCYLEMLLNKIDTTYNISLLNAAIPYVSKDISNQEIINSIIGSFSSAKSQALRTYDKYANTPRVLVNVPDGYTLSLSAPENWCDKRLNDLWTSHSLSISVNTQTGPPVSTTTGRPKIKISDLGLWRKISNHAVFRKDLEKIDMQQVKTQILPHPLIKAEEKTQPEPVRVKIANKSKMVMAASVMATQPAIAAAISARPVEPAVQPAPVLLQMPLILNAIKLNTPKISEKPDLEVKFDATRFSQNINFQLSAVVLKNTQTSSATSDNLSITFEYMIVNIERPWILMPFLTNQNWYIPNMQKGSISSNQSPAQGEYFPALPIAFVAVRNLSIKGNFSQQDVEQSKDSFAFGPFVFQEKTEIVNQTITCRGTQIIGWINQMMPVLPPQSDPAL</sequence>
<keyword evidence="2" id="KW-1185">Reference proteome</keyword>
<dbReference type="Proteomes" id="UP000199306">
    <property type="component" value="Unassembled WGS sequence"/>
</dbReference>
<protein>
    <submittedName>
        <fullName evidence="1">Uncharacterized protein</fullName>
    </submittedName>
</protein>
<reference evidence="1 2" key="1">
    <citation type="submission" date="2016-10" db="EMBL/GenBank/DDBJ databases">
        <authorList>
            <person name="de Groot N.N."/>
        </authorList>
    </citation>
    <scope>NUCLEOTIDE SEQUENCE [LARGE SCALE GENOMIC DNA]</scope>
    <source>
        <strain evidence="2">E92,LMG 26720,CCM 7988</strain>
    </source>
</reference>
<dbReference type="AlphaFoldDB" id="A0A1I5RPR0"/>
<name>A0A1I5RPR0_9BACT</name>
<dbReference type="STRING" id="1079859.SAMN04515674_104178"/>
<evidence type="ECO:0000313" key="2">
    <source>
        <dbReference type="Proteomes" id="UP000199306"/>
    </source>
</evidence>
<evidence type="ECO:0000313" key="1">
    <source>
        <dbReference type="EMBL" id="SFP60390.1"/>
    </source>
</evidence>
<accession>A0A1I5RPR0</accession>
<organism evidence="1 2">
    <name type="scientific">Pseudarcicella hirudinis</name>
    <dbReference type="NCBI Taxonomy" id="1079859"/>
    <lineage>
        <taxon>Bacteria</taxon>
        <taxon>Pseudomonadati</taxon>
        <taxon>Bacteroidota</taxon>
        <taxon>Cytophagia</taxon>
        <taxon>Cytophagales</taxon>
        <taxon>Flectobacillaceae</taxon>
        <taxon>Pseudarcicella</taxon>
    </lineage>
</organism>
<dbReference type="OrthoDB" id="1110562at2"/>